<accession>A0A1H6FHW9</accession>
<feature type="signal peptide" evidence="1">
    <location>
        <begin position="1"/>
        <end position="21"/>
    </location>
</feature>
<protein>
    <submittedName>
        <fullName evidence="2">Tetratricopeptide repeat protein</fullName>
    </submittedName>
</protein>
<dbReference type="Proteomes" id="UP000236724">
    <property type="component" value="Unassembled WGS sequence"/>
</dbReference>
<dbReference type="EMBL" id="FMSV02000556">
    <property type="protein sequence ID" value="SEH08736.1"/>
    <property type="molecule type" value="Genomic_DNA"/>
</dbReference>
<dbReference type="InterPro" id="IPR011990">
    <property type="entry name" value="TPR-like_helical_dom_sf"/>
</dbReference>
<feature type="chain" id="PRO_5014873720" evidence="1">
    <location>
        <begin position="22"/>
        <end position="335"/>
    </location>
</feature>
<organism evidence="2 3">
    <name type="scientific">Candidatus Venteria ishoeyi</name>
    <dbReference type="NCBI Taxonomy" id="1899563"/>
    <lineage>
        <taxon>Bacteria</taxon>
        <taxon>Pseudomonadati</taxon>
        <taxon>Pseudomonadota</taxon>
        <taxon>Gammaproteobacteria</taxon>
        <taxon>Thiotrichales</taxon>
        <taxon>Thiotrichaceae</taxon>
        <taxon>Venteria</taxon>
    </lineage>
</organism>
<dbReference type="SUPFAM" id="SSF48452">
    <property type="entry name" value="TPR-like"/>
    <property type="match status" value="2"/>
</dbReference>
<dbReference type="PROSITE" id="PS51257">
    <property type="entry name" value="PROKAR_LIPOPROTEIN"/>
    <property type="match status" value="1"/>
</dbReference>
<evidence type="ECO:0000313" key="3">
    <source>
        <dbReference type="Proteomes" id="UP000236724"/>
    </source>
</evidence>
<sequence>MNRRLSYILLLSLLLTACISAPPETPPFALLKAEEQMSTGTWAFAENDYVTASTHFQHALADYSALDYVKGMVPAHLNLAETALALHSLKAAQKHLDVVADLIQRERLSDLLPRLNLLQATLAIRQQNYDKALALLETLLLEIEGQHHCPSNLHLSAMSNRTLLAFMYTPQQAATQLRRFEFALLLCLNARPRPQHGTLAAFRGRLERFKAQLALQQHDVQSAHQALNKALLHYRRALYRPGLAATLTEWAKLLMQQQNWSEADNRLERAITIRLHMQDAKGTTQNLALWIQVKKMLKQKQAVKELEKWQALLQEKSDDVWLHLREAKKTKIHTP</sequence>
<keyword evidence="1" id="KW-0732">Signal</keyword>
<dbReference type="AlphaFoldDB" id="A0A1H6FHW9"/>
<dbReference type="Gene3D" id="1.25.40.10">
    <property type="entry name" value="Tetratricopeptide repeat domain"/>
    <property type="match status" value="2"/>
</dbReference>
<keyword evidence="3" id="KW-1185">Reference proteome</keyword>
<reference evidence="2 3" key="1">
    <citation type="submission" date="2016-10" db="EMBL/GenBank/DDBJ databases">
        <authorList>
            <person name="de Groot N.N."/>
        </authorList>
    </citation>
    <scope>NUCLEOTIDE SEQUENCE [LARGE SCALE GENOMIC DNA]</scope>
    <source>
        <strain evidence="2">MBHS1</strain>
    </source>
</reference>
<evidence type="ECO:0000313" key="2">
    <source>
        <dbReference type="EMBL" id="SEH08736.1"/>
    </source>
</evidence>
<name>A0A1H6FHW9_9GAMM</name>
<proteinExistence type="predicted"/>
<evidence type="ECO:0000256" key="1">
    <source>
        <dbReference type="SAM" id="SignalP"/>
    </source>
</evidence>
<gene>
    <name evidence="2" type="ORF">MBHS_04628</name>
</gene>